<reference evidence="1 2" key="1">
    <citation type="journal article" date="2021" name="Microorganisms">
        <title>Genome Evolution of Filamentous Cyanobacterium Nostoc Species: From Facultative Symbiosis to Free Living.</title>
        <authorList>
            <person name="Huo D."/>
            <person name="Li H."/>
            <person name="Cai F."/>
            <person name="Guo X."/>
            <person name="Qiao Z."/>
            <person name="Wang W."/>
            <person name="Yu G."/>
            <person name="Li R."/>
        </authorList>
    </citation>
    <scope>NUCLEOTIDE SEQUENCE [LARGE SCALE GENOMIC DNA]</scope>
    <source>
        <strain evidence="1 2">CHAB 5714</strain>
    </source>
</reference>
<sequence length="88" mass="9849">MKCPNPACGCEMPLVRSFELSTKKEKEAWVEPIINRSQQPPVVSFQVKSGKGEPLDETINPSCGLSDRGMLFTPRFVRSHTTIRVRCA</sequence>
<gene>
    <name evidence="1" type="ORF">LC586_00700</name>
</gene>
<protein>
    <submittedName>
        <fullName evidence="1">Uncharacterized protein</fullName>
    </submittedName>
</protein>
<proteinExistence type="predicted"/>
<evidence type="ECO:0000313" key="2">
    <source>
        <dbReference type="Proteomes" id="UP001199525"/>
    </source>
</evidence>
<dbReference type="EMBL" id="JAIVFQ010000001">
    <property type="protein sequence ID" value="MCC5597797.1"/>
    <property type="molecule type" value="Genomic_DNA"/>
</dbReference>
<accession>A0ABS8I105</accession>
<keyword evidence="2" id="KW-1185">Reference proteome</keyword>
<dbReference type="Proteomes" id="UP001199525">
    <property type="component" value="Unassembled WGS sequence"/>
</dbReference>
<comment type="caution">
    <text evidence="1">The sequence shown here is derived from an EMBL/GenBank/DDBJ whole genome shotgun (WGS) entry which is preliminary data.</text>
</comment>
<dbReference type="RefSeq" id="WP_229482489.1">
    <property type="nucleotide sequence ID" value="NZ_JAIVFQ010000001.1"/>
</dbReference>
<organism evidence="1 2">
    <name type="scientific">Nostoc favosum CHAB5714</name>
    <dbReference type="NCBI Taxonomy" id="2780399"/>
    <lineage>
        <taxon>Bacteria</taxon>
        <taxon>Bacillati</taxon>
        <taxon>Cyanobacteriota</taxon>
        <taxon>Cyanophyceae</taxon>
        <taxon>Nostocales</taxon>
        <taxon>Nostocaceae</taxon>
        <taxon>Nostoc</taxon>
        <taxon>Nostoc favosum</taxon>
    </lineage>
</organism>
<name>A0ABS8I105_9NOSO</name>
<evidence type="ECO:0000313" key="1">
    <source>
        <dbReference type="EMBL" id="MCC5597797.1"/>
    </source>
</evidence>